<dbReference type="Pfam" id="PF05685">
    <property type="entry name" value="Uma2"/>
    <property type="match status" value="1"/>
</dbReference>
<feature type="domain" description="Putative restriction endonuclease" evidence="1">
    <location>
        <begin position="14"/>
        <end position="179"/>
    </location>
</feature>
<organism evidence="2 3">
    <name type="scientific">Planctomicrobium piriforme</name>
    <dbReference type="NCBI Taxonomy" id="1576369"/>
    <lineage>
        <taxon>Bacteria</taxon>
        <taxon>Pseudomonadati</taxon>
        <taxon>Planctomycetota</taxon>
        <taxon>Planctomycetia</taxon>
        <taxon>Planctomycetales</taxon>
        <taxon>Planctomycetaceae</taxon>
        <taxon>Planctomicrobium</taxon>
    </lineage>
</organism>
<dbReference type="Proteomes" id="UP000199518">
    <property type="component" value="Unassembled WGS sequence"/>
</dbReference>
<dbReference type="SUPFAM" id="SSF52980">
    <property type="entry name" value="Restriction endonuclease-like"/>
    <property type="match status" value="1"/>
</dbReference>
<protein>
    <submittedName>
        <fullName evidence="2">Endonuclease, Uma2 family (Restriction endonuclease fold)</fullName>
    </submittedName>
</protein>
<keyword evidence="3" id="KW-1185">Reference proteome</keyword>
<dbReference type="InterPro" id="IPR012296">
    <property type="entry name" value="Nuclease_put_TT1808"/>
</dbReference>
<dbReference type="CDD" id="cd06260">
    <property type="entry name" value="DUF820-like"/>
    <property type="match status" value="1"/>
</dbReference>
<dbReference type="STRING" id="1576369.SAMN05421753_10142"/>
<keyword evidence="2" id="KW-0378">Hydrolase</keyword>
<dbReference type="PANTHER" id="PTHR34107">
    <property type="entry name" value="SLL0198 PROTEIN-RELATED"/>
    <property type="match status" value="1"/>
</dbReference>
<dbReference type="Gene3D" id="3.90.1570.10">
    <property type="entry name" value="tt1808, chain A"/>
    <property type="match status" value="1"/>
</dbReference>
<dbReference type="RefSeq" id="WP_175516920.1">
    <property type="nucleotide sequence ID" value="NZ_FOQD01000001.1"/>
</dbReference>
<evidence type="ECO:0000313" key="2">
    <source>
        <dbReference type="EMBL" id="SFH53157.1"/>
    </source>
</evidence>
<keyword evidence="2" id="KW-0540">Nuclease</keyword>
<gene>
    <name evidence="2" type="ORF">SAMN05421753_10142</name>
</gene>
<evidence type="ECO:0000259" key="1">
    <source>
        <dbReference type="Pfam" id="PF05685"/>
    </source>
</evidence>
<name>A0A1I3ASU7_9PLAN</name>
<proteinExistence type="predicted"/>
<dbReference type="EMBL" id="FOQD01000001">
    <property type="protein sequence ID" value="SFH53157.1"/>
    <property type="molecule type" value="Genomic_DNA"/>
</dbReference>
<reference evidence="3" key="1">
    <citation type="submission" date="2016-10" db="EMBL/GenBank/DDBJ databases">
        <authorList>
            <person name="Varghese N."/>
            <person name="Submissions S."/>
        </authorList>
    </citation>
    <scope>NUCLEOTIDE SEQUENCE [LARGE SCALE GENOMIC DNA]</scope>
    <source>
        <strain evidence="3">DSM 26348</strain>
    </source>
</reference>
<dbReference type="InterPro" id="IPR008538">
    <property type="entry name" value="Uma2"/>
</dbReference>
<dbReference type="AlphaFoldDB" id="A0A1I3ASU7"/>
<sequence length="187" mass="20613">MATAFTPTKLITVDEFQNLEFDEPVELVRGEIVEMTRPGARHGKLCLRIGSALETWSTQSGRYEAIGNDSGVITSRHPDTVRGPDVLVIRKEKLPDQKVPVGWLTVPPDLCVEVLSPHDQWPLVLDKTAEYLAAGVVEVWLVDPDEQAVHVYRADMAPRIVRGNDLLATETLLPGFSISSSQLFAGI</sequence>
<dbReference type="GO" id="GO:0004519">
    <property type="term" value="F:endonuclease activity"/>
    <property type="evidence" value="ECO:0007669"/>
    <property type="project" value="UniProtKB-KW"/>
</dbReference>
<dbReference type="InterPro" id="IPR011335">
    <property type="entry name" value="Restrct_endonuc-II-like"/>
</dbReference>
<dbReference type="PANTHER" id="PTHR34107:SF4">
    <property type="entry name" value="SLL1222 PROTEIN"/>
    <property type="match status" value="1"/>
</dbReference>
<keyword evidence="2" id="KW-0255">Endonuclease</keyword>
<accession>A0A1I3ASU7</accession>
<evidence type="ECO:0000313" key="3">
    <source>
        <dbReference type="Proteomes" id="UP000199518"/>
    </source>
</evidence>